<organism evidence="2 3">
    <name type="scientific">Acorus gramineus</name>
    <name type="common">Dwarf sweet flag</name>
    <dbReference type="NCBI Taxonomy" id="55184"/>
    <lineage>
        <taxon>Eukaryota</taxon>
        <taxon>Viridiplantae</taxon>
        <taxon>Streptophyta</taxon>
        <taxon>Embryophyta</taxon>
        <taxon>Tracheophyta</taxon>
        <taxon>Spermatophyta</taxon>
        <taxon>Magnoliopsida</taxon>
        <taxon>Liliopsida</taxon>
        <taxon>Acoraceae</taxon>
        <taxon>Acorus</taxon>
    </lineage>
</organism>
<evidence type="ECO:0000256" key="1">
    <source>
        <dbReference type="SAM" id="MobiDB-lite"/>
    </source>
</evidence>
<accession>A0AAV9BD40</accession>
<evidence type="ECO:0000313" key="3">
    <source>
        <dbReference type="Proteomes" id="UP001179952"/>
    </source>
</evidence>
<comment type="caution">
    <text evidence="2">The sequence shown here is derived from an EMBL/GenBank/DDBJ whole genome shotgun (WGS) entry which is preliminary data.</text>
</comment>
<feature type="region of interest" description="Disordered" evidence="1">
    <location>
        <begin position="1"/>
        <end position="47"/>
    </location>
</feature>
<sequence>MEDGSGSEKGSGSGKGKGVDIGGGSGSGSELGAQVHRAGDRSGDSAALDFDGRASGVLIGQPPKKGSIAYVSGAMVWVIGARNAGICGVLALQGCGSSGGCLPSETCRP</sequence>
<dbReference type="Proteomes" id="UP001179952">
    <property type="component" value="Unassembled WGS sequence"/>
</dbReference>
<feature type="compositionally biased region" description="Gly residues" evidence="1">
    <location>
        <begin position="7"/>
        <end position="29"/>
    </location>
</feature>
<reference evidence="2" key="1">
    <citation type="journal article" date="2023" name="Nat. Commun.">
        <title>Diploid and tetraploid genomes of Acorus and the evolution of monocots.</title>
        <authorList>
            <person name="Ma L."/>
            <person name="Liu K.W."/>
            <person name="Li Z."/>
            <person name="Hsiao Y.Y."/>
            <person name="Qi Y."/>
            <person name="Fu T."/>
            <person name="Tang G.D."/>
            <person name="Zhang D."/>
            <person name="Sun W.H."/>
            <person name="Liu D.K."/>
            <person name="Li Y."/>
            <person name="Chen G.Z."/>
            <person name="Liu X.D."/>
            <person name="Liao X.Y."/>
            <person name="Jiang Y.T."/>
            <person name="Yu X."/>
            <person name="Hao Y."/>
            <person name="Huang J."/>
            <person name="Zhao X.W."/>
            <person name="Ke S."/>
            <person name="Chen Y.Y."/>
            <person name="Wu W.L."/>
            <person name="Hsu J.L."/>
            <person name="Lin Y.F."/>
            <person name="Huang M.D."/>
            <person name="Li C.Y."/>
            <person name="Huang L."/>
            <person name="Wang Z.W."/>
            <person name="Zhao X."/>
            <person name="Zhong W.Y."/>
            <person name="Peng D.H."/>
            <person name="Ahmad S."/>
            <person name="Lan S."/>
            <person name="Zhang J.S."/>
            <person name="Tsai W.C."/>
            <person name="Van de Peer Y."/>
            <person name="Liu Z.J."/>
        </authorList>
    </citation>
    <scope>NUCLEOTIDE SEQUENCE</scope>
    <source>
        <strain evidence="2">SCP</strain>
    </source>
</reference>
<keyword evidence="3" id="KW-1185">Reference proteome</keyword>
<proteinExistence type="predicted"/>
<dbReference type="EMBL" id="JAUJYN010000004">
    <property type="protein sequence ID" value="KAK1274009.1"/>
    <property type="molecule type" value="Genomic_DNA"/>
</dbReference>
<reference evidence="2" key="2">
    <citation type="submission" date="2023-06" db="EMBL/GenBank/DDBJ databases">
        <authorList>
            <person name="Ma L."/>
            <person name="Liu K.-W."/>
            <person name="Li Z."/>
            <person name="Hsiao Y.-Y."/>
            <person name="Qi Y."/>
            <person name="Fu T."/>
            <person name="Tang G."/>
            <person name="Zhang D."/>
            <person name="Sun W.-H."/>
            <person name="Liu D.-K."/>
            <person name="Li Y."/>
            <person name="Chen G.-Z."/>
            <person name="Liu X.-D."/>
            <person name="Liao X.-Y."/>
            <person name="Jiang Y.-T."/>
            <person name="Yu X."/>
            <person name="Hao Y."/>
            <person name="Huang J."/>
            <person name="Zhao X.-W."/>
            <person name="Ke S."/>
            <person name="Chen Y.-Y."/>
            <person name="Wu W.-L."/>
            <person name="Hsu J.-L."/>
            <person name="Lin Y.-F."/>
            <person name="Huang M.-D."/>
            <person name="Li C.-Y."/>
            <person name="Huang L."/>
            <person name="Wang Z.-W."/>
            <person name="Zhao X."/>
            <person name="Zhong W.-Y."/>
            <person name="Peng D.-H."/>
            <person name="Ahmad S."/>
            <person name="Lan S."/>
            <person name="Zhang J.-S."/>
            <person name="Tsai W.-C."/>
            <person name="Van De Peer Y."/>
            <person name="Liu Z.-J."/>
        </authorList>
    </citation>
    <scope>NUCLEOTIDE SEQUENCE</scope>
    <source>
        <strain evidence="2">SCP</strain>
        <tissue evidence="2">Leaves</tissue>
    </source>
</reference>
<gene>
    <name evidence="2" type="ORF">QJS04_geneDACA022262</name>
</gene>
<protein>
    <submittedName>
        <fullName evidence="2">Uncharacterized protein</fullName>
    </submittedName>
</protein>
<dbReference type="AlphaFoldDB" id="A0AAV9BD40"/>
<evidence type="ECO:0000313" key="2">
    <source>
        <dbReference type="EMBL" id="KAK1274009.1"/>
    </source>
</evidence>
<name>A0AAV9BD40_ACOGR</name>